<dbReference type="Pfam" id="PF00583">
    <property type="entry name" value="Acetyltransf_1"/>
    <property type="match status" value="1"/>
</dbReference>
<dbReference type="PANTHER" id="PTHR43420">
    <property type="entry name" value="ACETYLTRANSFERASE"/>
    <property type="match status" value="1"/>
</dbReference>
<dbReference type="GO" id="GO:0008999">
    <property type="term" value="F:protein-N-terminal-alanine acetyltransferase activity"/>
    <property type="evidence" value="ECO:0007669"/>
    <property type="project" value="UniProtKB-EC"/>
</dbReference>
<evidence type="ECO:0000313" key="8">
    <source>
        <dbReference type="Proteomes" id="UP000254575"/>
    </source>
</evidence>
<keyword evidence="3 7" id="KW-0808">Transferase</keyword>
<comment type="function">
    <text evidence="5">Acetylates the N-terminal alanine of ribosomal protein bS18.</text>
</comment>
<dbReference type="Proteomes" id="UP000254575">
    <property type="component" value="Unassembled WGS sequence"/>
</dbReference>
<gene>
    <name evidence="7" type="ORF">NCTC10717_01532</name>
</gene>
<dbReference type="InterPro" id="IPR006464">
    <property type="entry name" value="AcTrfase_RimI/Ard1"/>
</dbReference>
<comment type="similarity">
    <text evidence="1 5">Belongs to the acetyltransferase family. RimI subfamily.</text>
</comment>
<evidence type="ECO:0000256" key="1">
    <source>
        <dbReference type="ARBA" id="ARBA00005395"/>
    </source>
</evidence>
<accession>A0A380MYH4</accession>
<evidence type="ECO:0000256" key="3">
    <source>
        <dbReference type="ARBA" id="ARBA00022679"/>
    </source>
</evidence>
<dbReference type="CDD" id="cd04301">
    <property type="entry name" value="NAT_SF"/>
    <property type="match status" value="1"/>
</dbReference>
<evidence type="ECO:0000256" key="2">
    <source>
        <dbReference type="ARBA" id="ARBA00022490"/>
    </source>
</evidence>
<dbReference type="AlphaFoldDB" id="A0A380MYH4"/>
<keyword evidence="4" id="KW-0012">Acyltransferase</keyword>
<dbReference type="InterPro" id="IPR000182">
    <property type="entry name" value="GNAT_dom"/>
</dbReference>
<dbReference type="NCBIfam" id="TIGR01575">
    <property type="entry name" value="rimI"/>
    <property type="match status" value="1"/>
</dbReference>
<name>A0A380MYH4_9GAMM</name>
<reference evidence="7 8" key="1">
    <citation type="submission" date="2018-06" db="EMBL/GenBank/DDBJ databases">
        <authorList>
            <consortium name="Pathogen Informatics"/>
            <person name="Doyle S."/>
        </authorList>
    </citation>
    <scope>NUCLEOTIDE SEQUENCE [LARGE SCALE GENOMIC DNA]</scope>
    <source>
        <strain evidence="7 8">NCTC10717</strain>
    </source>
</reference>
<dbReference type="Gene3D" id="3.40.630.30">
    <property type="match status" value="1"/>
</dbReference>
<comment type="catalytic activity">
    <reaction evidence="5">
        <text>N-terminal L-alanyl-[ribosomal protein bS18] + acetyl-CoA = N-terminal N(alpha)-acetyl-L-alanyl-[ribosomal protein bS18] + CoA + H(+)</text>
        <dbReference type="Rhea" id="RHEA:43756"/>
        <dbReference type="Rhea" id="RHEA-COMP:10676"/>
        <dbReference type="Rhea" id="RHEA-COMP:10677"/>
        <dbReference type="ChEBI" id="CHEBI:15378"/>
        <dbReference type="ChEBI" id="CHEBI:57287"/>
        <dbReference type="ChEBI" id="CHEBI:57288"/>
        <dbReference type="ChEBI" id="CHEBI:64718"/>
        <dbReference type="ChEBI" id="CHEBI:83683"/>
        <dbReference type="EC" id="2.3.1.266"/>
    </reaction>
</comment>
<evidence type="ECO:0000256" key="5">
    <source>
        <dbReference type="RuleBase" id="RU363094"/>
    </source>
</evidence>
<sequence>MQVQALAVEAQVYSPQAADALAAIWEDGILLAFACWRSVLDEAELLAIAVAPICRGKGLGKRLLSQLIALWQAQALKIIFLEVREHNLIAQSVYKHCGFREIGRRHAYYPPLRNEIEREDAVLMQKEC</sequence>
<dbReference type="EMBL" id="UHIA01000004">
    <property type="protein sequence ID" value="SUO97599.1"/>
    <property type="molecule type" value="Genomic_DNA"/>
</dbReference>
<dbReference type="EC" id="2.3.1.266" evidence="5"/>
<protein>
    <recommendedName>
        <fullName evidence="5">[Ribosomal protein bS18]-alanine N-acetyltransferase</fullName>
        <ecNumber evidence="5">2.3.1.266</ecNumber>
    </recommendedName>
</protein>
<dbReference type="InterPro" id="IPR016181">
    <property type="entry name" value="Acyl_CoA_acyltransferase"/>
</dbReference>
<dbReference type="PROSITE" id="PS51186">
    <property type="entry name" value="GNAT"/>
    <property type="match status" value="1"/>
</dbReference>
<keyword evidence="8" id="KW-1185">Reference proteome</keyword>
<evidence type="ECO:0000256" key="4">
    <source>
        <dbReference type="ARBA" id="ARBA00023315"/>
    </source>
</evidence>
<dbReference type="GO" id="GO:0005737">
    <property type="term" value="C:cytoplasm"/>
    <property type="evidence" value="ECO:0007669"/>
    <property type="project" value="UniProtKB-SubCell"/>
</dbReference>
<dbReference type="PANTHER" id="PTHR43420:SF12">
    <property type="entry name" value="N-ACETYLTRANSFERASE DOMAIN-CONTAINING PROTEIN"/>
    <property type="match status" value="1"/>
</dbReference>
<proteinExistence type="inferred from homology"/>
<organism evidence="7 8">
    <name type="scientific">Suttonella indologenes</name>
    <dbReference type="NCBI Taxonomy" id="13276"/>
    <lineage>
        <taxon>Bacteria</taxon>
        <taxon>Pseudomonadati</taxon>
        <taxon>Pseudomonadota</taxon>
        <taxon>Gammaproteobacteria</taxon>
        <taxon>Cardiobacteriales</taxon>
        <taxon>Cardiobacteriaceae</taxon>
        <taxon>Suttonella</taxon>
    </lineage>
</organism>
<dbReference type="InterPro" id="IPR050680">
    <property type="entry name" value="YpeA/RimI_acetyltransf"/>
</dbReference>
<keyword evidence="2 5" id="KW-0963">Cytoplasm</keyword>
<dbReference type="SUPFAM" id="SSF55729">
    <property type="entry name" value="Acyl-CoA N-acyltransferases (Nat)"/>
    <property type="match status" value="1"/>
</dbReference>
<comment type="subcellular location">
    <subcellularLocation>
        <location evidence="5">Cytoplasm</location>
    </subcellularLocation>
</comment>
<feature type="domain" description="N-acetyltransferase" evidence="6">
    <location>
        <begin position="1"/>
        <end position="128"/>
    </location>
</feature>
<evidence type="ECO:0000313" key="7">
    <source>
        <dbReference type="EMBL" id="SUO97599.1"/>
    </source>
</evidence>
<evidence type="ECO:0000259" key="6">
    <source>
        <dbReference type="PROSITE" id="PS51186"/>
    </source>
</evidence>